<accession>S3JFM0</accession>
<protein>
    <submittedName>
        <fullName evidence="1">Uncharacterized protein</fullName>
    </submittedName>
</protein>
<gene>
    <name evidence="1" type="ORF">MAESPC_04252</name>
</gene>
<dbReference type="Proteomes" id="UP000014617">
    <property type="component" value="Unassembled WGS sequence"/>
</dbReference>
<dbReference type="EMBL" id="ASZQ01000259">
    <property type="protein sequence ID" value="EPF19002.1"/>
    <property type="molecule type" value="Genomic_DNA"/>
</dbReference>
<organism evidence="1 2">
    <name type="scientific">Microcystis aeruginosa SPC777</name>
    <dbReference type="NCBI Taxonomy" id="482300"/>
    <lineage>
        <taxon>Bacteria</taxon>
        <taxon>Bacillati</taxon>
        <taxon>Cyanobacteriota</taxon>
        <taxon>Cyanophyceae</taxon>
        <taxon>Oscillatoriophycideae</taxon>
        <taxon>Chroococcales</taxon>
        <taxon>Microcystaceae</taxon>
        <taxon>Microcystis</taxon>
    </lineage>
</organism>
<proteinExistence type="predicted"/>
<name>S3JFM0_MICAE</name>
<dbReference type="PATRIC" id="fig|482300.6.peg.4720"/>
<reference evidence="1 2" key="1">
    <citation type="journal article" date="2013" name="Genome Announc.">
        <title>Draft Genome Sequence of the Brazilian Toxic Bloom-Forming Cyanobacterium Microcystis aeruginosa Strain SPC777.</title>
        <authorList>
            <person name="Fiore M.F."/>
            <person name="Alvarenga D.O."/>
            <person name="Varani A.M."/>
            <person name="Hoff-Risseti C."/>
            <person name="Crespim E."/>
            <person name="Ramos R.T."/>
            <person name="Silva A."/>
            <person name="Schaker P.D."/>
            <person name="Heck K."/>
            <person name="Rigonato J."/>
            <person name="Schneider M.P."/>
        </authorList>
    </citation>
    <scope>NUCLEOTIDE SEQUENCE [LARGE SCALE GENOMIC DNA]</scope>
    <source>
        <strain evidence="2">SPC 777</strain>
    </source>
</reference>
<dbReference type="AlphaFoldDB" id="S3JFM0"/>
<comment type="caution">
    <text evidence="1">The sequence shown here is derived from an EMBL/GenBank/DDBJ whole genome shotgun (WGS) entry which is preliminary data.</text>
</comment>
<evidence type="ECO:0000313" key="1">
    <source>
        <dbReference type="EMBL" id="EPF19002.1"/>
    </source>
</evidence>
<dbReference type="RefSeq" id="WP_016516740.1">
    <property type="nucleotide sequence ID" value="NZ_ASZQ01000259.1"/>
</dbReference>
<evidence type="ECO:0000313" key="2">
    <source>
        <dbReference type="Proteomes" id="UP000014617"/>
    </source>
</evidence>
<sequence length="139" mass="16119">MLLNVVLKSLLYPHELTLDLAQVSLPYLEELADSLIPQAFQIASRVTKEQQSPAFGVEIIKLCLQLRPNDLSLLEQLVNLYILAEDFDNSLITAYQLREICLTPTLKLYSNYLILLILLRWGVWQEIDSIYQEYHNLLQ</sequence>